<reference evidence="1 2" key="1">
    <citation type="submission" date="2020-08" db="EMBL/GenBank/DDBJ databases">
        <title>Genomic Encyclopedia of Type Strains, Phase IV (KMG-IV): sequencing the most valuable type-strain genomes for metagenomic binning, comparative biology and taxonomic classification.</title>
        <authorList>
            <person name="Goeker M."/>
        </authorList>
    </citation>
    <scope>NUCLEOTIDE SEQUENCE [LARGE SCALE GENOMIC DNA]</scope>
    <source>
        <strain evidence="1 2">DSM 102235</strain>
    </source>
</reference>
<comment type="caution">
    <text evidence="1">The sequence shown here is derived from an EMBL/GenBank/DDBJ whole genome shotgun (WGS) entry which is preliminary data.</text>
</comment>
<name>A0A7W6GSR0_9RHOB</name>
<keyword evidence="2" id="KW-1185">Reference proteome</keyword>
<accession>A0A7W6GSR0</accession>
<protein>
    <submittedName>
        <fullName evidence="1">Uncharacterized protein</fullName>
    </submittedName>
</protein>
<evidence type="ECO:0000313" key="2">
    <source>
        <dbReference type="Proteomes" id="UP000541426"/>
    </source>
</evidence>
<organism evidence="1 2">
    <name type="scientific">Sagittula marina</name>
    <dbReference type="NCBI Taxonomy" id="943940"/>
    <lineage>
        <taxon>Bacteria</taxon>
        <taxon>Pseudomonadati</taxon>
        <taxon>Pseudomonadota</taxon>
        <taxon>Alphaproteobacteria</taxon>
        <taxon>Rhodobacterales</taxon>
        <taxon>Roseobacteraceae</taxon>
        <taxon>Sagittula</taxon>
    </lineage>
</organism>
<gene>
    <name evidence="1" type="ORF">GGQ68_002609</name>
</gene>
<sequence length="64" mass="7473">MIRPARPDDAARVARIAEAGRRENRAMYPHLGYTEVVRRRLNGFDRVFFEKRVQARSISTDPTE</sequence>
<proteinExistence type="predicted"/>
<dbReference type="Proteomes" id="UP000541426">
    <property type="component" value="Unassembled WGS sequence"/>
</dbReference>
<dbReference type="EMBL" id="JACIEJ010000006">
    <property type="protein sequence ID" value="MBB3986270.1"/>
    <property type="molecule type" value="Genomic_DNA"/>
</dbReference>
<evidence type="ECO:0000313" key="1">
    <source>
        <dbReference type="EMBL" id="MBB3986270.1"/>
    </source>
</evidence>
<dbReference type="AlphaFoldDB" id="A0A7W6GSR0"/>
<dbReference type="RefSeq" id="WP_183966530.1">
    <property type="nucleotide sequence ID" value="NZ_BAABBZ010000005.1"/>
</dbReference>